<dbReference type="PANTHER" id="PTHR12632">
    <property type="entry name" value="TRANSCRIPTION FACTOR NF-Y ALPHA-RELATED"/>
    <property type="match status" value="1"/>
</dbReference>
<keyword evidence="5 7" id="KW-0804">Transcription</keyword>
<evidence type="ECO:0000256" key="7">
    <source>
        <dbReference type="RuleBase" id="RU367155"/>
    </source>
</evidence>
<accession>A0A6H5GW00</accession>
<feature type="region of interest" description="Disordered" evidence="8">
    <location>
        <begin position="1"/>
        <end position="32"/>
    </location>
</feature>
<gene>
    <name evidence="9" type="ORF">NTEN_LOCUS10956</name>
    <name evidence="10" type="ORF">NTEN_LOCUS10958</name>
</gene>
<feature type="non-terminal residue" evidence="9">
    <location>
        <position position="87"/>
    </location>
</feature>
<keyword evidence="6 7" id="KW-0539">Nucleus</keyword>
<evidence type="ECO:0000313" key="10">
    <source>
        <dbReference type="EMBL" id="CAB0005481.1"/>
    </source>
</evidence>
<keyword evidence="4" id="KW-0010">Activator</keyword>
<proteinExistence type="inferred from homology"/>
<comment type="function">
    <text evidence="7">Component of the sequence-specific heterotrimeric transcription factor (NF-Y) which specifically recognizes a 5'-CCAAT-3' box motif found in the promoters of its target genes.</text>
</comment>
<dbReference type="EMBL" id="CADCXU010016474">
    <property type="protein sequence ID" value="CAB0005481.1"/>
    <property type="molecule type" value="Genomic_DNA"/>
</dbReference>
<dbReference type="PROSITE" id="PS51152">
    <property type="entry name" value="NFYA_HAP2_2"/>
    <property type="match status" value="1"/>
</dbReference>
<evidence type="ECO:0000256" key="1">
    <source>
        <dbReference type="ARBA" id="ARBA00004123"/>
    </source>
</evidence>
<protein>
    <recommendedName>
        <fullName evidence="7">Nuclear transcription factor Y subunit</fullName>
    </recommendedName>
</protein>
<dbReference type="GO" id="GO:0003700">
    <property type="term" value="F:DNA-binding transcription factor activity"/>
    <property type="evidence" value="ECO:0007669"/>
    <property type="project" value="UniProtKB-UniRule"/>
</dbReference>
<sequence length="87" mass="10031">MESSFSSLSRRRSSKQLTDRRSSTSPKFSSRRPLKCSSLLRLPVGSPAEVLEEEPLYVNAKQYKRILKRRQARAKLEANGRIPKVRQ</sequence>
<evidence type="ECO:0000256" key="2">
    <source>
        <dbReference type="ARBA" id="ARBA00023015"/>
    </source>
</evidence>
<keyword evidence="3 7" id="KW-0238">DNA-binding</keyword>
<dbReference type="EMBL" id="CADCXU010016470">
    <property type="protein sequence ID" value="CAB0005479.1"/>
    <property type="molecule type" value="Genomic_DNA"/>
</dbReference>
<dbReference type="SMART" id="SM00521">
    <property type="entry name" value="CBF"/>
    <property type="match status" value="1"/>
</dbReference>
<name>A0A6H5GW00_9HEMI</name>
<dbReference type="Gene3D" id="6.10.250.2430">
    <property type="match status" value="1"/>
</dbReference>
<evidence type="ECO:0000256" key="6">
    <source>
        <dbReference type="ARBA" id="ARBA00023242"/>
    </source>
</evidence>
<evidence type="ECO:0000256" key="3">
    <source>
        <dbReference type="ARBA" id="ARBA00023125"/>
    </source>
</evidence>
<dbReference type="InterPro" id="IPR001289">
    <property type="entry name" value="NFYA"/>
</dbReference>
<evidence type="ECO:0000313" key="11">
    <source>
        <dbReference type="Proteomes" id="UP000479000"/>
    </source>
</evidence>
<evidence type="ECO:0000313" key="9">
    <source>
        <dbReference type="EMBL" id="CAB0005479.1"/>
    </source>
</evidence>
<reference evidence="9 11" key="1">
    <citation type="submission" date="2020-02" db="EMBL/GenBank/DDBJ databases">
        <authorList>
            <person name="Ferguson B K."/>
        </authorList>
    </citation>
    <scope>NUCLEOTIDE SEQUENCE [LARGE SCALE GENOMIC DNA]</scope>
</reference>
<dbReference type="InterPro" id="IPR018362">
    <property type="entry name" value="CCAAT-binding_factor_CS"/>
</dbReference>
<keyword evidence="11" id="KW-1185">Reference proteome</keyword>
<comment type="subunit">
    <text evidence="7">Heterotrimer.</text>
</comment>
<dbReference type="GO" id="GO:0016602">
    <property type="term" value="C:CCAAT-binding factor complex"/>
    <property type="evidence" value="ECO:0007669"/>
    <property type="project" value="InterPro"/>
</dbReference>
<evidence type="ECO:0000256" key="4">
    <source>
        <dbReference type="ARBA" id="ARBA00023159"/>
    </source>
</evidence>
<dbReference type="PROSITE" id="PS00686">
    <property type="entry name" value="NFYA_HAP2_1"/>
    <property type="match status" value="1"/>
</dbReference>
<comment type="similarity">
    <text evidence="7">Belongs to the NFYA/HAP2 subunit family.</text>
</comment>
<evidence type="ECO:0000256" key="8">
    <source>
        <dbReference type="SAM" id="MobiDB-lite"/>
    </source>
</evidence>
<organism evidence="9 11">
    <name type="scientific">Nesidiocoris tenuis</name>
    <dbReference type="NCBI Taxonomy" id="355587"/>
    <lineage>
        <taxon>Eukaryota</taxon>
        <taxon>Metazoa</taxon>
        <taxon>Ecdysozoa</taxon>
        <taxon>Arthropoda</taxon>
        <taxon>Hexapoda</taxon>
        <taxon>Insecta</taxon>
        <taxon>Pterygota</taxon>
        <taxon>Neoptera</taxon>
        <taxon>Paraneoptera</taxon>
        <taxon>Hemiptera</taxon>
        <taxon>Heteroptera</taxon>
        <taxon>Panheteroptera</taxon>
        <taxon>Cimicomorpha</taxon>
        <taxon>Miridae</taxon>
        <taxon>Dicyphina</taxon>
        <taxon>Nesidiocoris</taxon>
    </lineage>
</organism>
<comment type="subcellular location">
    <subcellularLocation>
        <location evidence="1 7">Nucleus</location>
    </subcellularLocation>
</comment>
<evidence type="ECO:0000256" key="5">
    <source>
        <dbReference type="ARBA" id="ARBA00023163"/>
    </source>
</evidence>
<dbReference type="AlphaFoldDB" id="A0A6H5GW00"/>
<dbReference type="Pfam" id="PF02045">
    <property type="entry name" value="CBFB_NFYA"/>
    <property type="match status" value="1"/>
</dbReference>
<dbReference type="Proteomes" id="UP000479000">
    <property type="component" value="Unassembled WGS sequence"/>
</dbReference>
<keyword evidence="2 7" id="KW-0805">Transcription regulation</keyword>
<dbReference type="OrthoDB" id="1097733at2759"/>
<dbReference type="GO" id="GO:0003677">
    <property type="term" value="F:DNA binding"/>
    <property type="evidence" value="ECO:0007669"/>
    <property type="project" value="UniProtKB-KW"/>
</dbReference>